<evidence type="ECO:0000259" key="13">
    <source>
        <dbReference type="Pfam" id="PF04452"/>
    </source>
</evidence>
<dbReference type="GO" id="GO:0070042">
    <property type="term" value="F:rRNA (uridine-N3-)-methyltransferase activity"/>
    <property type="evidence" value="ECO:0007669"/>
    <property type="project" value="TreeGrafter"/>
</dbReference>
<keyword evidence="16" id="KW-1185">Reference proteome</keyword>
<dbReference type="PATRIC" id="fig|1131935.3.peg.1774"/>
<dbReference type="InterPro" id="IPR029026">
    <property type="entry name" value="tRNA_m1G_MTases_N"/>
</dbReference>
<dbReference type="InterPro" id="IPR015947">
    <property type="entry name" value="PUA-like_sf"/>
</dbReference>
<keyword evidence="8 12" id="KW-0808">Transferase</keyword>
<dbReference type="Gene3D" id="3.40.1280.10">
    <property type="match status" value="1"/>
</dbReference>
<dbReference type="Pfam" id="PF04452">
    <property type="entry name" value="Methyltrans_RNA"/>
    <property type="match status" value="1"/>
</dbReference>
<dbReference type="EMBL" id="AHKH01000017">
    <property type="protein sequence ID" value="EHQ62660.1"/>
    <property type="molecule type" value="Genomic_DNA"/>
</dbReference>
<evidence type="ECO:0000256" key="8">
    <source>
        <dbReference type="ARBA" id="ARBA00022679"/>
    </source>
</evidence>
<dbReference type="SUPFAM" id="SSF88697">
    <property type="entry name" value="PUA domain-like"/>
    <property type="match status" value="1"/>
</dbReference>
<feature type="domain" description="Ribosomal RNA small subunit methyltransferase E PUA-like" evidence="14">
    <location>
        <begin position="22"/>
        <end position="68"/>
    </location>
</feature>
<dbReference type="Pfam" id="PF20260">
    <property type="entry name" value="PUA_4"/>
    <property type="match status" value="1"/>
</dbReference>
<evidence type="ECO:0000256" key="2">
    <source>
        <dbReference type="ARBA" id="ARBA00005528"/>
    </source>
</evidence>
<evidence type="ECO:0000313" key="16">
    <source>
        <dbReference type="Proteomes" id="UP000003900"/>
    </source>
</evidence>
<dbReference type="GO" id="GO:0070475">
    <property type="term" value="P:rRNA base methylation"/>
    <property type="evidence" value="ECO:0007669"/>
    <property type="project" value="TreeGrafter"/>
</dbReference>
<dbReference type="GO" id="GO:0005737">
    <property type="term" value="C:cytoplasm"/>
    <property type="evidence" value="ECO:0007669"/>
    <property type="project" value="UniProtKB-SubCell"/>
</dbReference>
<dbReference type="InterPro" id="IPR029028">
    <property type="entry name" value="Alpha/beta_knot_MTases"/>
</dbReference>
<reference evidence="15 16" key="1">
    <citation type="journal article" date="2012" name="J. Bacteriol.">
        <title>Genome Sequence of the Pattern-Forming Social Bacterium Paenibacillus dendritiformis C454 Chiral Morphotype.</title>
        <authorList>
            <person name="Sirota-Madi A."/>
            <person name="Olender T."/>
            <person name="Helman Y."/>
            <person name="Brainis I."/>
            <person name="Finkelshtein A."/>
            <person name="Roth D."/>
            <person name="Hagai E."/>
            <person name="Leshkowitz D."/>
            <person name="Brodsky L."/>
            <person name="Galatenko V."/>
            <person name="Nikolaev V."/>
            <person name="Gutnick D.L."/>
            <person name="Lancet D."/>
            <person name="Ben-Jacob E."/>
        </authorList>
    </citation>
    <scope>NUCLEOTIDE SEQUENCE [LARGE SCALE GENOMIC DNA]</scope>
    <source>
        <strain evidence="15 16">C454</strain>
    </source>
</reference>
<evidence type="ECO:0000313" key="15">
    <source>
        <dbReference type="EMBL" id="EHQ62660.1"/>
    </source>
</evidence>
<keyword evidence="7 12" id="KW-0489">Methyltransferase</keyword>
<gene>
    <name evidence="15" type="ORF">PDENDC454_08665</name>
</gene>
<evidence type="ECO:0000256" key="3">
    <source>
        <dbReference type="ARBA" id="ARBA00012328"/>
    </source>
</evidence>
<dbReference type="CDD" id="cd18084">
    <property type="entry name" value="RsmE-like"/>
    <property type="match status" value="1"/>
</dbReference>
<dbReference type="SUPFAM" id="SSF75217">
    <property type="entry name" value="alpha/beta knot"/>
    <property type="match status" value="1"/>
</dbReference>
<evidence type="ECO:0000256" key="10">
    <source>
        <dbReference type="ARBA" id="ARBA00025699"/>
    </source>
</evidence>
<dbReference type="AlphaFoldDB" id="H3SDY4"/>
<keyword evidence="5 12" id="KW-0963">Cytoplasm</keyword>
<dbReference type="PIRSF" id="PIRSF015601">
    <property type="entry name" value="MTase_slr0722"/>
    <property type="match status" value="1"/>
</dbReference>
<evidence type="ECO:0000256" key="6">
    <source>
        <dbReference type="ARBA" id="ARBA00022552"/>
    </source>
</evidence>
<comment type="function">
    <text evidence="10 12">Specifically methylates the N3 position of the uracil ring of uridine 1498 (m3U1498) in 16S rRNA. Acts on the fully assembled 30S ribosomal subunit.</text>
</comment>
<dbReference type="PANTHER" id="PTHR30027:SF3">
    <property type="entry name" value="16S RRNA (URACIL(1498)-N(3))-METHYLTRANSFERASE"/>
    <property type="match status" value="1"/>
</dbReference>
<evidence type="ECO:0000256" key="9">
    <source>
        <dbReference type="ARBA" id="ARBA00022691"/>
    </source>
</evidence>
<dbReference type="NCBIfam" id="NF008692">
    <property type="entry name" value="PRK11713.1-5"/>
    <property type="match status" value="1"/>
</dbReference>
<evidence type="ECO:0000256" key="4">
    <source>
        <dbReference type="ARBA" id="ARBA00013673"/>
    </source>
</evidence>
<name>H3SDY4_9BACL</name>
<keyword evidence="9 12" id="KW-0949">S-adenosyl-L-methionine</keyword>
<dbReference type="NCBIfam" id="TIGR00046">
    <property type="entry name" value="RsmE family RNA methyltransferase"/>
    <property type="match status" value="1"/>
</dbReference>
<evidence type="ECO:0000259" key="14">
    <source>
        <dbReference type="Pfam" id="PF20260"/>
    </source>
</evidence>
<dbReference type="InterPro" id="IPR006700">
    <property type="entry name" value="RsmE"/>
</dbReference>
<dbReference type="InterPro" id="IPR046886">
    <property type="entry name" value="RsmE_MTase_dom"/>
</dbReference>
<evidence type="ECO:0000256" key="5">
    <source>
        <dbReference type="ARBA" id="ARBA00022490"/>
    </source>
</evidence>
<dbReference type="Proteomes" id="UP000003900">
    <property type="component" value="Unassembled WGS sequence"/>
</dbReference>
<comment type="caution">
    <text evidence="15">The sequence shown here is derived from an EMBL/GenBank/DDBJ whole genome shotgun (WGS) entry which is preliminary data.</text>
</comment>
<dbReference type="EC" id="2.1.1.193" evidence="3 12"/>
<feature type="domain" description="Ribosomal RNA small subunit methyltransferase E methyltransferase" evidence="13">
    <location>
        <begin position="77"/>
        <end position="248"/>
    </location>
</feature>
<accession>H3SDY4</accession>
<proteinExistence type="inferred from homology"/>
<evidence type="ECO:0000256" key="1">
    <source>
        <dbReference type="ARBA" id="ARBA00004496"/>
    </source>
</evidence>
<comment type="similarity">
    <text evidence="2 12">Belongs to the RNA methyltransferase RsmE family.</text>
</comment>
<evidence type="ECO:0000256" key="7">
    <source>
        <dbReference type="ARBA" id="ARBA00022603"/>
    </source>
</evidence>
<dbReference type="InterPro" id="IPR046887">
    <property type="entry name" value="RsmE_PUA-like"/>
</dbReference>
<evidence type="ECO:0000256" key="12">
    <source>
        <dbReference type="PIRNR" id="PIRNR015601"/>
    </source>
</evidence>
<evidence type="ECO:0000256" key="11">
    <source>
        <dbReference type="ARBA" id="ARBA00047944"/>
    </source>
</evidence>
<protein>
    <recommendedName>
        <fullName evidence="4 12">Ribosomal RNA small subunit methyltransferase E</fullName>
        <ecNumber evidence="3 12">2.1.1.193</ecNumber>
    </recommendedName>
</protein>
<comment type="catalytic activity">
    <reaction evidence="11 12">
        <text>uridine(1498) in 16S rRNA + S-adenosyl-L-methionine = N(3)-methyluridine(1498) in 16S rRNA + S-adenosyl-L-homocysteine + H(+)</text>
        <dbReference type="Rhea" id="RHEA:42920"/>
        <dbReference type="Rhea" id="RHEA-COMP:10283"/>
        <dbReference type="Rhea" id="RHEA-COMP:10284"/>
        <dbReference type="ChEBI" id="CHEBI:15378"/>
        <dbReference type="ChEBI" id="CHEBI:57856"/>
        <dbReference type="ChEBI" id="CHEBI:59789"/>
        <dbReference type="ChEBI" id="CHEBI:65315"/>
        <dbReference type="ChEBI" id="CHEBI:74502"/>
        <dbReference type="EC" id="2.1.1.193"/>
    </reaction>
</comment>
<organism evidence="15 16">
    <name type="scientific">Paenibacillus dendritiformis C454</name>
    <dbReference type="NCBI Taxonomy" id="1131935"/>
    <lineage>
        <taxon>Bacteria</taxon>
        <taxon>Bacillati</taxon>
        <taxon>Bacillota</taxon>
        <taxon>Bacilli</taxon>
        <taxon>Bacillales</taxon>
        <taxon>Paenibacillaceae</taxon>
        <taxon>Paenibacillus</taxon>
    </lineage>
</organism>
<keyword evidence="6 12" id="KW-0698">rRNA processing</keyword>
<comment type="subcellular location">
    <subcellularLocation>
        <location evidence="1 12">Cytoplasm</location>
    </subcellularLocation>
</comment>
<sequence>MLITMQKYFVSPEAFGDQHIRITGADAHHIVNVMRAKQGFTFLVSDGAGREAVAVFESGDGETAIARLEELVAADREAAVEVTIAQSLPKGDKMELIIQKCTELGAAGFLPFLSERTVVQYDAKKEAKRLERWAKIAKEAAEQSHRNRVPDIAAPVAWAKLTGQFAAYDLVLICYEDEQGTRLRDVLEPFCEAQRSREAARILVVIGPEGGFSLREVEAATAAGAACVSLGRRILRTETAGMAACACIMYQFGEMGGS</sequence>
<dbReference type="PANTHER" id="PTHR30027">
    <property type="entry name" value="RIBOSOMAL RNA SMALL SUBUNIT METHYLTRANSFERASE E"/>
    <property type="match status" value="1"/>
</dbReference>
<dbReference type="STRING" id="1131935.PDENDC454_08665"/>